<protein>
    <submittedName>
        <fullName evidence="3">Pilus assembly protein CpaA</fullName>
    </submittedName>
</protein>
<keyword evidence="1" id="KW-1133">Transmembrane helix</keyword>
<dbReference type="GO" id="GO:0016020">
    <property type="term" value="C:membrane"/>
    <property type="evidence" value="ECO:0007669"/>
    <property type="project" value="InterPro"/>
</dbReference>
<dbReference type="Gene3D" id="1.20.120.1220">
    <property type="match status" value="1"/>
</dbReference>
<dbReference type="RefSeq" id="WP_111275230.1">
    <property type="nucleotide sequence ID" value="NZ_QFYS01000002.1"/>
</dbReference>
<feature type="transmembrane region" description="Helical" evidence="1">
    <location>
        <begin position="30"/>
        <end position="51"/>
    </location>
</feature>
<gene>
    <name evidence="3" type="ORF">DJ019_06860</name>
</gene>
<name>A0A328BJX1_9CAUL</name>
<keyword evidence="1" id="KW-0472">Membrane</keyword>
<evidence type="ECO:0000259" key="2">
    <source>
        <dbReference type="Pfam" id="PF01478"/>
    </source>
</evidence>
<dbReference type="EMBL" id="QFYS01000002">
    <property type="protein sequence ID" value="RAK67620.1"/>
    <property type="molecule type" value="Genomic_DNA"/>
</dbReference>
<organism evidence="3 4">
    <name type="scientific">Phenylobacterium kunshanense</name>
    <dbReference type="NCBI Taxonomy" id="1445034"/>
    <lineage>
        <taxon>Bacteria</taxon>
        <taxon>Pseudomonadati</taxon>
        <taxon>Pseudomonadota</taxon>
        <taxon>Alphaproteobacteria</taxon>
        <taxon>Caulobacterales</taxon>
        <taxon>Caulobacteraceae</taxon>
        <taxon>Phenylobacterium</taxon>
    </lineage>
</organism>
<dbReference type="Proteomes" id="UP000249524">
    <property type="component" value="Unassembled WGS sequence"/>
</dbReference>
<evidence type="ECO:0000313" key="3">
    <source>
        <dbReference type="EMBL" id="RAK67620.1"/>
    </source>
</evidence>
<comment type="caution">
    <text evidence="3">The sequence shown here is derived from an EMBL/GenBank/DDBJ whole genome shotgun (WGS) entry which is preliminary data.</text>
</comment>
<keyword evidence="4" id="KW-1185">Reference proteome</keyword>
<proteinExistence type="predicted"/>
<sequence length="171" mass="17174">MPSFLVAILVLTFPALVVAAALRDAMSYTIPNWISAALVVLFPLAALAVGLPLPAIGLHVGVGVGVLAAGMAMFALRWVGGGDAKLLAAASLWIGWPALTGFLLTAALAGGGLAGVLILMRSALFRPLALMGPPWVARLAEPGEPVPYGVAICIGALVTLSASPFGAVLGL</sequence>
<keyword evidence="1" id="KW-0812">Transmembrane</keyword>
<feature type="transmembrane region" description="Helical" evidence="1">
    <location>
        <begin position="145"/>
        <end position="169"/>
    </location>
</feature>
<evidence type="ECO:0000256" key="1">
    <source>
        <dbReference type="SAM" id="Phobius"/>
    </source>
</evidence>
<dbReference type="Pfam" id="PF01478">
    <property type="entry name" value="Peptidase_A24"/>
    <property type="match status" value="1"/>
</dbReference>
<feature type="domain" description="Prepilin type IV endopeptidase peptidase" evidence="2">
    <location>
        <begin position="12"/>
        <end position="113"/>
    </location>
</feature>
<dbReference type="AlphaFoldDB" id="A0A328BJX1"/>
<dbReference type="GO" id="GO:0004190">
    <property type="term" value="F:aspartic-type endopeptidase activity"/>
    <property type="evidence" value="ECO:0007669"/>
    <property type="project" value="InterPro"/>
</dbReference>
<dbReference type="OrthoDB" id="5329005at2"/>
<feature type="transmembrane region" description="Helical" evidence="1">
    <location>
        <begin position="99"/>
        <end position="124"/>
    </location>
</feature>
<feature type="transmembrane region" description="Helical" evidence="1">
    <location>
        <begin position="58"/>
        <end position="79"/>
    </location>
</feature>
<evidence type="ECO:0000313" key="4">
    <source>
        <dbReference type="Proteomes" id="UP000249524"/>
    </source>
</evidence>
<reference evidence="3 4" key="1">
    <citation type="submission" date="2018-05" db="EMBL/GenBank/DDBJ databases">
        <authorList>
            <person name="Lanie J.A."/>
            <person name="Ng W.-L."/>
            <person name="Kazmierczak K.M."/>
            <person name="Andrzejewski T.M."/>
            <person name="Davidsen T.M."/>
            <person name="Wayne K.J."/>
            <person name="Tettelin H."/>
            <person name="Glass J.I."/>
            <person name="Rusch D."/>
            <person name="Podicherti R."/>
            <person name="Tsui H.-C.T."/>
            <person name="Winkler M.E."/>
        </authorList>
    </citation>
    <scope>NUCLEOTIDE SEQUENCE [LARGE SCALE GENOMIC DNA]</scope>
    <source>
        <strain evidence="3 4">BUT-10</strain>
    </source>
</reference>
<dbReference type="InterPro" id="IPR000045">
    <property type="entry name" value="Prepilin_IV_endopep_pep"/>
</dbReference>
<accession>A0A328BJX1</accession>